<evidence type="ECO:0000313" key="2">
    <source>
        <dbReference type="EMBL" id="UGS35676.1"/>
    </source>
</evidence>
<name>A0A9E6XXM0_9ACTN</name>
<reference evidence="2" key="1">
    <citation type="journal article" date="2022" name="Int. J. Syst. Evol. Microbiol.">
        <title>Pseudomonas aegrilactucae sp. nov. and Pseudomonas morbosilactucae sp. nov., pathogens causing bacterial rot of lettuce in Japan.</title>
        <authorList>
            <person name="Sawada H."/>
            <person name="Fujikawa T."/>
            <person name="Satou M."/>
        </authorList>
    </citation>
    <scope>NUCLEOTIDE SEQUENCE</scope>
    <source>
        <strain evidence="2">0166_1</strain>
    </source>
</reference>
<proteinExistence type="predicted"/>
<dbReference type="KEGG" id="sbae:DSM104329_02071"/>
<keyword evidence="1" id="KW-0472">Membrane</keyword>
<keyword evidence="3" id="KW-1185">Reference proteome</keyword>
<sequence>MRLLVAFLRWTYVVCGAGAIAIGIVLAGESVAAAIALITFGLLNIFLGVSGRGVFVGR</sequence>
<dbReference type="RefSeq" id="WP_259315358.1">
    <property type="nucleotide sequence ID" value="NZ_CP087164.1"/>
</dbReference>
<dbReference type="AlphaFoldDB" id="A0A9E6XXM0"/>
<keyword evidence="1" id="KW-1133">Transmembrane helix</keyword>
<evidence type="ECO:0000313" key="3">
    <source>
        <dbReference type="Proteomes" id="UP001162834"/>
    </source>
</evidence>
<dbReference type="EMBL" id="CP087164">
    <property type="protein sequence ID" value="UGS35676.1"/>
    <property type="molecule type" value="Genomic_DNA"/>
</dbReference>
<accession>A0A9E6XXM0</accession>
<gene>
    <name evidence="2" type="ORF">DSM104329_02071</name>
</gene>
<protein>
    <submittedName>
        <fullName evidence="2">Uncharacterized protein</fullName>
    </submittedName>
</protein>
<feature type="transmembrane region" description="Helical" evidence="1">
    <location>
        <begin position="7"/>
        <end position="27"/>
    </location>
</feature>
<evidence type="ECO:0000256" key="1">
    <source>
        <dbReference type="SAM" id="Phobius"/>
    </source>
</evidence>
<organism evidence="2 3">
    <name type="scientific">Capillimicrobium parvum</name>
    <dbReference type="NCBI Taxonomy" id="2884022"/>
    <lineage>
        <taxon>Bacteria</taxon>
        <taxon>Bacillati</taxon>
        <taxon>Actinomycetota</taxon>
        <taxon>Thermoleophilia</taxon>
        <taxon>Solirubrobacterales</taxon>
        <taxon>Capillimicrobiaceae</taxon>
        <taxon>Capillimicrobium</taxon>
    </lineage>
</organism>
<feature type="transmembrane region" description="Helical" evidence="1">
    <location>
        <begin position="33"/>
        <end position="55"/>
    </location>
</feature>
<dbReference type="Proteomes" id="UP001162834">
    <property type="component" value="Chromosome"/>
</dbReference>
<keyword evidence="1" id="KW-0812">Transmembrane</keyword>